<keyword evidence="2" id="KW-0812">Transmembrane</keyword>
<sequence>MADRYPAGWGPWSRVAPVTGDRILVGVCAAVWLALVGMSVAATVALMDLGRGFHDAKGNPHSSSVLYAIIVISALVILAAIPMLLRARRVTRDGPVARSAGTPTRTVSGQPIRSGTAPTRTITPPGRTERLTPLRAALPEATVDRIWLRGTAALMGTMGAALLAVAAATYLMAIGHEAFSWTSYGIAGVVTLVMPLVPWRQVRQLRRTLAG</sequence>
<evidence type="ECO:0000256" key="2">
    <source>
        <dbReference type="SAM" id="Phobius"/>
    </source>
</evidence>
<evidence type="ECO:0000313" key="4">
    <source>
        <dbReference type="Proteomes" id="UP001056610"/>
    </source>
</evidence>
<feature type="region of interest" description="Disordered" evidence="1">
    <location>
        <begin position="95"/>
        <end position="117"/>
    </location>
</feature>
<feature type="transmembrane region" description="Helical" evidence="2">
    <location>
        <begin position="65"/>
        <end position="85"/>
    </location>
</feature>
<keyword evidence="4" id="KW-1185">Reference proteome</keyword>
<proteinExistence type="predicted"/>
<evidence type="ECO:0000313" key="3">
    <source>
        <dbReference type="EMBL" id="UQX09495.1"/>
    </source>
</evidence>
<keyword evidence="2" id="KW-0472">Membrane</keyword>
<accession>A0ABY4QHR5</accession>
<protein>
    <submittedName>
        <fullName evidence="3">DUF2561 family protein</fullName>
    </submittedName>
</protein>
<dbReference type="Proteomes" id="UP001056610">
    <property type="component" value="Chromosome"/>
</dbReference>
<name>A0ABY4QHR5_9MYCO</name>
<dbReference type="RefSeq" id="WP_219067270.1">
    <property type="nucleotide sequence ID" value="NZ_CAJUXY010000017.1"/>
</dbReference>
<dbReference type="InterPro" id="IPR024381">
    <property type="entry name" value="DUF2561"/>
</dbReference>
<gene>
    <name evidence="3" type="ORF">M5I08_13935</name>
</gene>
<feature type="transmembrane region" description="Helical" evidence="2">
    <location>
        <begin position="23"/>
        <end position="45"/>
    </location>
</feature>
<organism evidence="3 4">
    <name type="scientific">Candidatus Mycobacterium methanotrophicum</name>
    <dbReference type="NCBI Taxonomy" id="2943498"/>
    <lineage>
        <taxon>Bacteria</taxon>
        <taxon>Bacillati</taxon>
        <taxon>Actinomycetota</taxon>
        <taxon>Actinomycetes</taxon>
        <taxon>Mycobacteriales</taxon>
        <taxon>Mycobacteriaceae</taxon>
        <taxon>Mycobacterium</taxon>
    </lineage>
</organism>
<dbReference type="Pfam" id="PF10812">
    <property type="entry name" value="DUF2561"/>
    <property type="match status" value="1"/>
</dbReference>
<reference evidence="3" key="1">
    <citation type="submission" date="2022-05" db="EMBL/GenBank/DDBJ databases">
        <title>A methanotrophic Mycobacterium dominates a cave microbial ecosystem.</title>
        <authorList>
            <person name="Van Spanning R.J.M."/>
            <person name="Guan Q."/>
            <person name="Melkonian C."/>
            <person name="Gallant J."/>
            <person name="Polerecky L."/>
            <person name="Flot J.-F."/>
            <person name="Brandt B.W."/>
            <person name="Braster M."/>
            <person name="Iturbe Espinoza P."/>
            <person name="Aerts J."/>
            <person name="Meima-Franke M."/>
            <person name="Piersma S.R."/>
            <person name="Bunduc C."/>
            <person name="Ummels R."/>
            <person name="Pain A."/>
            <person name="Fleming E.J."/>
            <person name="van der Wel N."/>
            <person name="Gherman V.D."/>
            <person name="Sarbu S.M."/>
            <person name="Bodelier P.L.E."/>
            <person name="Bitter W."/>
        </authorList>
    </citation>
    <scope>NUCLEOTIDE SEQUENCE</scope>
    <source>
        <strain evidence="3">Sulfur Cave</strain>
    </source>
</reference>
<feature type="transmembrane region" description="Helical" evidence="2">
    <location>
        <begin position="178"/>
        <end position="197"/>
    </location>
</feature>
<feature type="compositionally biased region" description="Polar residues" evidence="1">
    <location>
        <begin position="101"/>
        <end position="117"/>
    </location>
</feature>
<dbReference type="EMBL" id="CP097320">
    <property type="protein sequence ID" value="UQX09495.1"/>
    <property type="molecule type" value="Genomic_DNA"/>
</dbReference>
<keyword evidence="2" id="KW-1133">Transmembrane helix</keyword>
<evidence type="ECO:0000256" key="1">
    <source>
        <dbReference type="SAM" id="MobiDB-lite"/>
    </source>
</evidence>
<feature type="transmembrane region" description="Helical" evidence="2">
    <location>
        <begin position="152"/>
        <end position="172"/>
    </location>
</feature>